<evidence type="ECO:0000256" key="7">
    <source>
        <dbReference type="HAMAP-Rule" id="MF_00375"/>
    </source>
</evidence>
<dbReference type="GO" id="GO:0008483">
    <property type="term" value="F:transaminase activity"/>
    <property type="evidence" value="ECO:0007669"/>
    <property type="project" value="InterPro"/>
</dbReference>
<keyword evidence="4 7" id="KW-0663">Pyridoxal phosphate</keyword>
<dbReference type="InterPro" id="IPR015424">
    <property type="entry name" value="PyrdxlP-dep_Trfase"/>
</dbReference>
<dbReference type="GO" id="GO:0042286">
    <property type="term" value="F:glutamate-1-semialdehyde 2,1-aminomutase activity"/>
    <property type="evidence" value="ECO:0007669"/>
    <property type="project" value="UniProtKB-UniRule"/>
</dbReference>
<dbReference type="InterPro" id="IPR004639">
    <property type="entry name" value="4pyrrol_synth_GluAld_NH2Trfase"/>
</dbReference>
<evidence type="ECO:0000256" key="1">
    <source>
        <dbReference type="ARBA" id="ARBA00001933"/>
    </source>
</evidence>
<dbReference type="InterPro" id="IPR005814">
    <property type="entry name" value="Aminotrans_3"/>
</dbReference>
<reference evidence="8 9" key="1">
    <citation type="journal article" date="2019" name="ISME J.">
        <title>Insights into ecological role of a new deltaproteobacterial order Candidatus Acidulodesulfobacterales by metagenomics and metatranscriptomics.</title>
        <authorList>
            <person name="Tan S."/>
            <person name="Liu J."/>
            <person name="Fang Y."/>
            <person name="Hedlund B.P."/>
            <person name="Lian Z.H."/>
            <person name="Huang L.Y."/>
            <person name="Li J.T."/>
            <person name="Huang L.N."/>
            <person name="Li W.J."/>
            <person name="Jiang H.C."/>
            <person name="Dong H.L."/>
            <person name="Shu W.S."/>
        </authorList>
    </citation>
    <scope>NUCLEOTIDE SEQUENCE [LARGE SCALE GENOMIC DNA]</scope>
    <source>
        <strain evidence="8">AP2</strain>
    </source>
</reference>
<gene>
    <name evidence="7 8" type="primary">hemL</name>
    <name evidence="8" type="ORF">EVJ46_08120</name>
</gene>
<comment type="subunit">
    <text evidence="7">Homodimer.</text>
</comment>
<dbReference type="GO" id="GO:0030170">
    <property type="term" value="F:pyridoxal phosphate binding"/>
    <property type="evidence" value="ECO:0007669"/>
    <property type="project" value="InterPro"/>
</dbReference>
<dbReference type="NCBIfam" id="TIGR00713">
    <property type="entry name" value="hemL"/>
    <property type="match status" value="1"/>
</dbReference>
<comment type="caution">
    <text evidence="8">The sequence shown here is derived from an EMBL/GenBank/DDBJ whole genome shotgun (WGS) entry which is preliminary data.</text>
</comment>
<dbReference type="PANTHER" id="PTHR43713:SF3">
    <property type="entry name" value="GLUTAMATE-1-SEMIALDEHYDE 2,1-AMINOMUTASE 1, CHLOROPLASTIC-RELATED"/>
    <property type="match status" value="1"/>
</dbReference>
<accession>A0A519BFW1</accession>
<dbReference type="PROSITE" id="PS00600">
    <property type="entry name" value="AA_TRANSFER_CLASS_3"/>
    <property type="match status" value="1"/>
</dbReference>
<dbReference type="CDD" id="cd00610">
    <property type="entry name" value="OAT_like"/>
    <property type="match status" value="1"/>
</dbReference>
<evidence type="ECO:0000313" key="9">
    <source>
        <dbReference type="Proteomes" id="UP000316562"/>
    </source>
</evidence>
<organism evidence="8 9">
    <name type="scientific">Acididesulfobacter guangdongensis</name>
    <dbReference type="NCBI Taxonomy" id="2597225"/>
    <lineage>
        <taxon>Bacteria</taxon>
        <taxon>Deltaproteobacteria</taxon>
        <taxon>Candidatus Acidulodesulfobacterales</taxon>
        <taxon>Candidatus Acididesulfobacter</taxon>
    </lineage>
</organism>
<dbReference type="InterPro" id="IPR015422">
    <property type="entry name" value="PyrdxlP-dep_Trfase_small"/>
</dbReference>
<dbReference type="GO" id="GO:0005737">
    <property type="term" value="C:cytoplasm"/>
    <property type="evidence" value="ECO:0007669"/>
    <property type="project" value="UniProtKB-SubCell"/>
</dbReference>
<dbReference type="Proteomes" id="UP000316562">
    <property type="component" value="Unassembled WGS sequence"/>
</dbReference>
<dbReference type="GO" id="GO:0006782">
    <property type="term" value="P:protoporphyrinogen IX biosynthetic process"/>
    <property type="evidence" value="ECO:0007669"/>
    <property type="project" value="UniProtKB-UniRule"/>
</dbReference>
<dbReference type="Pfam" id="PF00202">
    <property type="entry name" value="Aminotran_3"/>
    <property type="match status" value="1"/>
</dbReference>
<dbReference type="UniPathway" id="UPA00251">
    <property type="reaction ID" value="UER00317"/>
</dbReference>
<dbReference type="SUPFAM" id="SSF53383">
    <property type="entry name" value="PLP-dependent transferases"/>
    <property type="match status" value="1"/>
</dbReference>
<evidence type="ECO:0000256" key="6">
    <source>
        <dbReference type="ARBA" id="ARBA00023244"/>
    </source>
</evidence>
<dbReference type="NCBIfam" id="NF000818">
    <property type="entry name" value="PRK00062.1"/>
    <property type="match status" value="1"/>
</dbReference>
<dbReference type="FunFam" id="3.40.640.10:FF:000021">
    <property type="entry name" value="Glutamate-1-semialdehyde 2,1-aminomutase"/>
    <property type="match status" value="1"/>
</dbReference>
<evidence type="ECO:0000256" key="3">
    <source>
        <dbReference type="ARBA" id="ARBA00008981"/>
    </source>
</evidence>
<evidence type="ECO:0000256" key="2">
    <source>
        <dbReference type="ARBA" id="ARBA00004819"/>
    </source>
</evidence>
<dbReference type="InterPro" id="IPR015421">
    <property type="entry name" value="PyrdxlP-dep_Trfase_major"/>
</dbReference>
<dbReference type="AlphaFoldDB" id="A0A519BFW1"/>
<proteinExistence type="inferred from homology"/>
<dbReference type="HAMAP" id="MF_00375">
    <property type="entry name" value="HemL_aminotrans_3"/>
    <property type="match status" value="1"/>
</dbReference>
<comment type="cofactor">
    <cofactor evidence="1 7">
        <name>pyridoxal 5'-phosphate</name>
        <dbReference type="ChEBI" id="CHEBI:597326"/>
    </cofactor>
</comment>
<dbReference type="EC" id="5.4.3.8" evidence="7"/>
<keyword evidence="6 7" id="KW-0627">Porphyrin biosynthesis</keyword>
<dbReference type="InterPro" id="IPR049704">
    <property type="entry name" value="Aminotrans_3_PPA_site"/>
</dbReference>
<dbReference type="EMBL" id="SGBC01000003">
    <property type="protein sequence ID" value="RZD16144.1"/>
    <property type="molecule type" value="Genomic_DNA"/>
</dbReference>
<dbReference type="Gene3D" id="3.90.1150.10">
    <property type="entry name" value="Aspartate Aminotransferase, domain 1"/>
    <property type="match status" value="1"/>
</dbReference>
<name>A0A519BFW1_ACIG2</name>
<protein>
    <recommendedName>
        <fullName evidence="7">Glutamate-1-semialdehyde 2,1-aminomutase</fullName>
        <shortName evidence="7">GSA</shortName>
        <ecNumber evidence="7">5.4.3.8</ecNumber>
    </recommendedName>
    <alternativeName>
        <fullName evidence="7">Glutamate-1-semialdehyde aminotransferase</fullName>
        <shortName evidence="7">GSA-AT</shortName>
    </alternativeName>
</protein>
<evidence type="ECO:0000256" key="4">
    <source>
        <dbReference type="ARBA" id="ARBA00022898"/>
    </source>
</evidence>
<feature type="modified residue" description="N6-(pyridoxal phosphate)lysine" evidence="7">
    <location>
        <position position="282"/>
    </location>
</feature>
<comment type="similarity">
    <text evidence="3 7">Belongs to the class-III pyridoxal-phosphate-dependent aminotransferase family. HemL subfamily.</text>
</comment>
<keyword evidence="5 7" id="KW-0413">Isomerase</keyword>
<comment type="subcellular location">
    <subcellularLocation>
        <location evidence="7">Cytoplasm</location>
    </subcellularLocation>
</comment>
<sequence>MTNNNNIRNKNSNENDTKKSAELLIRQAAEIMPGGVNSPVRAFKSVDMEPVIIKSAKGSKIYDYNNTEYIDYVMSYGPMLLGHADKRVVDAVKKTSENGFSFGATTENEIVLAELINKHFPSIEMLRLVNSGTEAVMSAIRLARGYTGKEKITKFEGCYHGHSDSMLVKAGSGALTTSVPSSAGITECTSKDTLVASYNDIDSVKNLFLKNNGKIAAVIIEPVAANMGVVLPDEGFLKSLFELTRENNALIIFDEVITGFRVSMGGAQELFELKPDITCLGKIIGGGLPIGAFGGRKDIMEYLSPIGPVYQAGTLSGNPICVAAGIATLQAIENDNAVSKANEAARYLVNNLTIELKKFQDKITINSISSLLTIFFKKGNVNNFRDVMETNTGQFKKFFGIMINEGIFAAPSQYEAMFLSSAHSKDDLDQTLSIIKKAIEQVFN</sequence>
<evidence type="ECO:0000256" key="5">
    <source>
        <dbReference type="ARBA" id="ARBA00023235"/>
    </source>
</evidence>
<comment type="catalytic activity">
    <reaction evidence="7">
        <text>(S)-4-amino-5-oxopentanoate = 5-aminolevulinate</text>
        <dbReference type="Rhea" id="RHEA:14265"/>
        <dbReference type="ChEBI" id="CHEBI:57501"/>
        <dbReference type="ChEBI" id="CHEBI:356416"/>
        <dbReference type="EC" id="5.4.3.8"/>
    </reaction>
</comment>
<keyword evidence="7" id="KW-0963">Cytoplasm</keyword>
<comment type="pathway">
    <text evidence="2">Porphyrin-containing compound metabolism; protoporphyrin-IX biosynthesis; 5-aminolevulinate from L-glutamyl-tRNA(Glu): step 2/2.</text>
</comment>
<evidence type="ECO:0000313" key="8">
    <source>
        <dbReference type="EMBL" id="RZD16144.1"/>
    </source>
</evidence>
<dbReference type="PANTHER" id="PTHR43713">
    <property type="entry name" value="GLUTAMATE-1-SEMIALDEHYDE 2,1-AMINOMUTASE"/>
    <property type="match status" value="1"/>
</dbReference>
<dbReference type="Gene3D" id="3.40.640.10">
    <property type="entry name" value="Type I PLP-dependent aspartate aminotransferase-like (Major domain)"/>
    <property type="match status" value="1"/>
</dbReference>